<proteinExistence type="predicted"/>
<keyword evidence="2" id="KW-1185">Reference proteome</keyword>
<dbReference type="PANTHER" id="PTHR15571">
    <property type="entry name" value="GEM-ASSOCIATED PROTEIN 4"/>
    <property type="match status" value="1"/>
</dbReference>
<dbReference type="GeneTree" id="ENSGT00390000012296"/>
<evidence type="ECO:0000313" key="2">
    <source>
        <dbReference type="Proteomes" id="UP001108240"/>
    </source>
</evidence>
<dbReference type="GO" id="GO:0032797">
    <property type="term" value="C:SMN complex"/>
    <property type="evidence" value="ECO:0007669"/>
    <property type="project" value="InterPro"/>
</dbReference>
<sequence>MTLSALNILSLGFLLANQICQPEPLLSLKKEDWDWIGRPIVNAVKEICEQSLRDSKDRVHWRKRMLCIVWSKILEVRNRDDIDIRWKEDPLFAVQNSLPDINHIVLFELVKSMSFSTIYVELLLCFQPAERCEELII</sequence>
<reference evidence="1" key="1">
    <citation type="submission" date="2025-08" db="UniProtKB">
        <authorList>
            <consortium name="Ensembl"/>
        </authorList>
    </citation>
    <scope>IDENTIFICATION</scope>
</reference>
<name>A0A8C1HHD2_CYPCA</name>
<dbReference type="Ensembl" id="ENSCCRT00000054857.2">
    <property type="protein sequence ID" value="ENSCCRP00000050636.1"/>
    <property type="gene ID" value="ENSCCRG00000027009.2"/>
</dbReference>
<dbReference type="AlphaFoldDB" id="A0A8C1HHD2"/>
<protein>
    <submittedName>
        <fullName evidence="1">Uncharacterized protein</fullName>
    </submittedName>
</protein>
<dbReference type="PANTHER" id="PTHR15571:SF2">
    <property type="entry name" value="GEM-ASSOCIATED PROTEIN 4"/>
    <property type="match status" value="1"/>
</dbReference>
<evidence type="ECO:0000313" key="1">
    <source>
        <dbReference type="Ensembl" id="ENSCCRP00000050636.1"/>
    </source>
</evidence>
<accession>A0A8C1HHD2</accession>
<organism evidence="1 2">
    <name type="scientific">Cyprinus carpio carpio</name>
    <dbReference type="NCBI Taxonomy" id="630221"/>
    <lineage>
        <taxon>Eukaryota</taxon>
        <taxon>Metazoa</taxon>
        <taxon>Chordata</taxon>
        <taxon>Craniata</taxon>
        <taxon>Vertebrata</taxon>
        <taxon>Euteleostomi</taxon>
        <taxon>Actinopterygii</taxon>
        <taxon>Neopterygii</taxon>
        <taxon>Teleostei</taxon>
        <taxon>Ostariophysi</taxon>
        <taxon>Cypriniformes</taxon>
        <taxon>Cyprinidae</taxon>
        <taxon>Cyprininae</taxon>
        <taxon>Cyprinus</taxon>
    </lineage>
</organism>
<dbReference type="InterPro" id="IPR033265">
    <property type="entry name" value="GEMIN4"/>
</dbReference>
<dbReference type="GO" id="GO:0006364">
    <property type="term" value="P:rRNA processing"/>
    <property type="evidence" value="ECO:0007669"/>
    <property type="project" value="InterPro"/>
</dbReference>
<dbReference type="Proteomes" id="UP001108240">
    <property type="component" value="Unplaced"/>
</dbReference>
<reference evidence="1" key="2">
    <citation type="submission" date="2025-09" db="UniProtKB">
        <authorList>
            <consortium name="Ensembl"/>
        </authorList>
    </citation>
    <scope>IDENTIFICATION</scope>
</reference>
<dbReference type="GO" id="GO:0000387">
    <property type="term" value="P:spliceosomal snRNP assembly"/>
    <property type="evidence" value="ECO:0007669"/>
    <property type="project" value="InterPro"/>
</dbReference>